<dbReference type="AlphaFoldDB" id="A0A0C9WSW1"/>
<reference evidence="1 2" key="1">
    <citation type="submission" date="2014-04" db="EMBL/GenBank/DDBJ databases">
        <authorList>
            <consortium name="DOE Joint Genome Institute"/>
            <person name="Kuo A."/>
            <person name="Kohler A."/>
            <person name="Nagy L.G."/>
            <person name="Floudas D."/>
            <person name="Copeland A."/>
            <person name="Barry K.W."/>
            <person name="Cichocki N."/>
            <person name="Veneault-Fourrey C."/>
            <person name="LaButti K."/>
            <person name="Lindquist E.A."/>
            <person name="Lipzen A."/>
            <person name="Lundell T."/>
            <person name="Morin E."/>
            <person name="Murat C."/>
            <person name="Sun H."/>
            <person name="Tunlid A."/>
            <person name="Henrissat B."/>
            <person name="Grigoriev I.V."/>
            <person name="Hibbett D.S."/>
            <person name="Martin F."/>
            <person name="Nordberg H.P."/>
            <person name="Cantor M.N."/>
            <person name="Hua S.X."/>
        </authorList>
    </citation>
    <scope>NUCLEOTIDE SEQUENCE [LARGE SCALE GENOMIC DNA]</scope>
    <source>
        <strain evidence="1 2">LaAM-08-1</strain>
    </source>
</reference>
<reference evidence="2" key="2">
    <citation type="submission" date="2015-01" db="EMBL/GenBank/DDBJ databases">
        <title>Evolutionary Origins and Diversification of the Mycorrhizal Mutualists.</title>
        <authorList>
            <consortium name="DOE Joint Genome Institute"/>
            <consortium name="Mycorrhizal Genomics Consortium"/>
            <person name="Kohler A."/>
            <person name="Kuo A."/>
            <person name="Nagy L.G."/>
            <person name="Floudas D."/>
            <person name="Copeland A."/>
            <person name="Barry K.W."/>
            <person name="Cichocki N."/>
            <person name="Veneault-Fourrey C."/>
            <person name="LaButti K."/>
            <person name="Lindquist E.A."/>
            <person name="Lipzen A."/>
            <person name="Lundell T."/>
            <person name="Morin E."/>
            <person name="Murat C."/>
            <person name="Riley R."/>
            <person name="Ohm R."/>
            <person name="Sun H."/>
            <person name="Tunlid A."/>
            <person name="Henrissat B."/>
            <person name="Grigoriev I.V."/>
            <person name="Hibbett D.S."/>
            <person name="Martin F."/>
        </authorList>
    </citation>
    <scope>NUCLEOTIDE SEQUENCE [LARGE SCALE GENOMIC DNA]</scope>
    <source>
        <strain evidence="2">LaAM-08-1</strain>
    </source>
</reference>
<dbReference type="EMBL" id="KN839034">
    <property type="protein sequence ID" value="KIJ91238.1"/>
    <property type="molecule type" value="Genomic_DNA"/>
</dbReference>
<organism evidence="1 2">
    <name type="scientific">Laccaria amethystina LaAM-08-1</name>
    <dbReference type="NCBI Taxonomy" id="1095629"/>
    <lineage>
        <taxon>Eukaryota</taxon>
        <taxon>Fungi</taxon>
        <taxon>Dikarya</taxon>
        <taxon>Basidiomycota</taxon>
        <taxon>Agaricomycotina</taxon>
        <taxon>Agaricomycetes</taxon>
        <taxon>Agaricomycetidae</taxon>
        <taxon>Agaricales</taxon>
        <taxon>Agaricineae</taxon>
        <taxon>Hydnangiaceae</taxon>
        <taxon>Laccaria</taxon>
    </lineage>
</organism>
<dbReference type="Proteomes" id="UP000054477">
    <property type="component" value="Unassembled WGS sequence"/>
</dbReference>
<sequence>PLIPSRLNPPFHPESLVSHINCLFPHFEFYQSSFPTPSKLPSSLGQRTLRLRVTATQSPPSIVRTDVFNAR</sequence>
<accession>A0A0C9WSW1</accession>
<proteinExistence type="predicted"/>
<gene>
    <name evidence="1" type="ORF">K443DRAFT_115280</name>
</gene>
<name>A0A0C9WSW1_9AGAR</name>
<evidence type="ECO:0000313" key="1">
    <source>
        <dbReference type="EMBL" id="KIJ91238.1"/>
    </source>
</evidence>
<dbReference type="HOGENOM" id="CLU_2746956_0_0_1"/>
<protein>
    <submittedName>
        <fullName evidence="1">Uncharacterized protein</fullName>
    </submittedName>
</protein>
<keyword evidence="2" id="KW-1185">Reference proteome</keyword>
<evidence type="ECO:0000313" key="2">
    <source>
        <dbReference type="Proteomes" id="UP000054477"/>
    </source>
</evidence>
<feature type="non-terminal residue" evidence="1">
    <location>
        <position position="1"/>
    </location>
</feature>